<dbReference type="EMBL" id="QLNP01000074">
    <property type="protein sequence ID" value="RAM37279.1"/>
    <property type="molecule type" value="Genomic_DNA"/>
</dbReference>
<reference evidence="1 2" key="1">
    <citation type="submission" date="2018-04" db="EMBL/GenBank/DDBJ databases">
        <title>Bacteria isolated from cave deposits of Manipur.</title>
        <authorList>
            <person name="Sahoo D."/>
            <person name="Sarangthem I."/>
            <person name="Nandeibam J."/>
        </authorList>
    </citation>
    <scope>NUCLEOTIDE SEQUENCE [LARGE SCALE GENOMIC DNA]</scope>
    <source>
        <strain evidence="2">mrc11</strain>
    </source>
</reference>
<accession>A0A328HF60</accession>
<dbReference type="OrthoDB" id="3870258at2"/>
<evidence type="ECO:0000313" key="2">
    <source>
        <dbReference type="Proteomes" id="UP000249166"/>
    </source>
</evidence>
<comment type="caution">
    <text evidence="1">The sequence shown here is derived from an EMBL/GenBank/DDBJ whole genome shotgun (WGS) entry which is preliminary data.</text>
</comment>
<dbReference type="Proteomes" id="UP000249166">
    <property type="component" value="Unassembled WGS sequence"/>
</dbReference>
<protein>
    <submittedName>
        <fullName evidence="1">Uncharacterized protein</fullName>
    </submittedName>
</protein>
<proteinExistence type="predicted"/>
<dbReference type="AlphaFoldDB" id="A0A328HF60"/>
<evidence type="ECO:0000313" key="1">
    <source>
        <dbReference type="EMBL" id="RAM37279.1"/>
    </source>
</evidence>
<organism evidence="1 2">
    <name type="scientific">Arthrobacter globiformis</name>
    <dbReference type="NCBI Taxonomy" id="1665"/>
    <lineage>
        <taxon>Bacteria</taxon>
        <taxon>Bacillati</taxon>
        <taxon>Actinomycetota</taxon>
        <taxon>Actinomycetes</taxon>
        <taxon>Micrococcales</taxon>
        <taxon>Micrococcaceae</taxon>
        <taxon>Arthrobacter</taxon>
    </lineage>
</organism>
<gene>
    <name evidence="1" type="ORF">DBZ45_10690</name>
</gene>
<dbReference type="RefSeq" id="WP_111903883.1">
    <property type="nucleotide sequence ID" value="NZ_QLNP01000074.1"/>
</dbReference>
<name>A0A328HF60_ARTGO</name>
<sequence length="294" mass="32061">MFARLEITTPAGAVVPVDIAVDWRAYQPAQFDVGPVLDERDAAASKIDALMSRSLPRDFLDADSIRNDGRFTEDKLLEVTAYRFGSSFDRAELGYALRQVMRVRPEDVAEYGVDPRGLDQIMLRLVEWAETVSPPGPGEIDITPTRAVFDANRPGPAQCALPQPARPPARVHTSRHRTTAWVTAANTPVQRAEKPPASAGPQYGRRCRRNRILSSHSRAPRRHVALHACPVPVIFRGCCPPPTSRATPGGSYSCPVRHPKTAAGRCLGCFLFYPSAASSSGVIWPASIRALVCA</sequence>